<keyword evidence="2" id="KW-1133">Transmembrane helix</keyword>
<evidence type="ECO:0000256" key="1">
    <source>
        <dbReference type="SAM" id="MobiDB-lite"/>
    </source>
</evidence>
<keyword evidence="2" id="KW-0812">Transmembrane</keyword>
<feature type="transmembrane region" description="Helical" evidence="2">
    <location>
        <begin position="87"/>
        <end position="105"/>
    </location>
</feature>
<organism evidence="3 4">
    <name type="scientific">Kribbella capetownensis</name>
    <dbReference type="NCBI Taxonomy" id="1572659"/>
    <lineage>
        <taxon>Bacteria</taxon>
        <taxon>Bacillati</taxon>
        <taxon>Actinomycetota</taxon>
        <taxon>Actinomycetes</taxon>
        <taxon>Propionibacteriales</taxon>
        <taxon>Kribbellaceae</taxon>
        <taxon>Kribbella</taxon>
    </lineage>
</organism>
<evidence type="ECO:0000256" key="2">
    <source>
        <dbReference type="SAM" id="Phobius"/>
    </source>
</evidence>
<feature type="compositionally biased region" description="Pro residues" evidence="1">
    <location>
        <begin position="33"/>
        <end position="42"/>
    </location>
</feature>
<sequence length="232" mass="25111">MSHPKFPEYSARPPAETPESGPPPRDQRATSEPGPPPFPNMPPVSAGLRPTNRKAVLSLVLAIVGLVPVSIPLGIKAMDQARKRGEQGARIAITGFVIAAVWMSVDLKILNHFLDRIDPDSAAHTAREPVTPGSKLEVGDCVGELPQGEIKDVAVKPCDQPNGGRVFARFAMPDGSWLGDEVMRKPAEAGCWNRWIASKEQVNTPSRVFVVRPSQDSWQKGDRTVTCLLVGQ</sequence>
<keyword evidence="2" id="KW-0472">Membrane</keyword>
<evidence type="ECO:0000313" key="4">
    <source>
        <dbReference type="Proteomes" id="UP000293342"/>
    </source>
</evidence>
<dbReference type="Proteomes" id="UP000293342">
    <property type="component" value="Unassembled WGS sequence"/>
</dbReference>
<reference evidence="3 4" key="1">
    <citation type="submission" date="2019-02" db="EMBL/GenBank/DDBJ databases">
        <title>Kribbella capetownensis sp. nov. and Kribbella speibonae sp. nov., isolated from soil.</title>
        <authorList>
            <person name="Curtis S.M."/>
            <person name="Norton I."/>
            <person name="Everest G.J."/>
            <person name="Meyers P.R."/>
        </authorList>
    </citation>
    <scope>NUCLEOTIDE SEQUENCE [LARGE SCALE GENOMIC DNA]</scope>
    <source>
        <strain evidence="3 4">YM53</strain>
    </source>
</reference>
<feature type="region of interest" description="Disordered" evidence="1">
    <location>
        <begin position="1"/>
        <end position="47"/>
    </location>
</feature>
<accession>A0A4V6N4G7</accession>
<comment type="caution">
    <text evidence="3">The sequence shown here is derived from an EMBL/GenBank/DDBJ whole genome shotgun (WGS) entry which is preliminary data.</text>
</comment>
<keyword evidence="4" id="KW-1185">Reference proteome</keyword>
<evidence type="ECO:0008006" key="5">
    <source>
        <dbReference type="Google" id="ProtNLM"/>
    </source>
</evidence>
<dbReference type="OrthoDB" id="3628931at2"/>
<protein>
    <recommendedName>
        <fullName evidence="5">Septum formation-related domain-containing protein</fullName>
    </recommendedName>
</protein>
<dbReference type="EMBL" id="SJKD01000006">
    <property type="protein sequence ID" value="TCC46472.1"/>
    <property type="molecule type" value="Genomic_DNA"/>
</dbReference>
<name>A0A4V6N4G7_9ACTN</name>
<gene>
    <name evidence="3" type="ORF">E0H75_25700</name>
</gene>
<dbReference type="RefSeq" id="WP_131516219.1">
    <property type="nucleotide sequence ID" value="NZ_SJKD01000006.1"/>
</dbReference>
<feature type="transmembrane region" description="Helical" evidence="2">
    <location>
        <begin position="55"/>
        <end position="75"/>
    </location>
</feature>
<evidence type="ECO:0000313" key="3">
    <source>
        <dbReference type="EMBL" id="TCC46472.1"/>
    </source>
</evidence>
<proteinExistence type="predicted"/>
<dbReference type="AlphaFoldDB" id="A0A4V6N4G7"/>